<dbReference type="OrthoDB" id="7283531at2"/>
<protein>
    <submittedName>
        <fullName evidence="2">ABC transporter permease</fullName>
    </submittedName>
</protein>
<keyword evidence="1" id="KW-1133">Transmembrane helix</keyword>
<accession>A0A5R9J759</accession>
<dbReference type="PANTHER" id="PTHR47755:SF1">
    <property type="entry name" value="CELL DIVISION PROTEIN FTSX"/>
    <property type="match status" value="1"/>
</dbReference>
<comment type="caution">
    <text evidence="2">The sequence shown here is derived from an EMBL/GenBank/DDBJ whole genome shotgun (WGS) entry which is preliminary data.</text>
</comment>
<evidence type="ECO:0000313" key="3">
    <source>
        <dbReference type="Proteomes" id="UP000305654"/>
    </source>
</evidence>
<dbReference type="AlphaFoldDB" id="A0A5R9J759"/>
<keyword evidence="1" id="KW-0472">Membrane</keyword>
<reference evidence="2 3" key="1">
    <citation type="submission" date="2019-05" db="EMBL/GenBank/DDBJ databases">
        <authorList>
            <person name="Pankratov T."/>
            <person name="Grouzdev D."/>
        </authorList>
    </citation>
    <scope>NUCLEOTIDE SEQUENCE [LARGE SCALE GENOMIC DNA]</scope>
    <source>
        <strain evidence="2 3">KEBCLARHB70R</strain>
    </source>
</reference>
<feature type="transmembrane region" description="Helical" evidence="1">
    <location>
        <begin position="28"/>
        <end position="50"/>
    </location>
</feature>
<feature type="transmembrane region" description="Helical" evidence="1">
    <location>
        <begin position="314"/>
        <end position="335"/>
    </location>
</feature>
<keyword evidence="3" id="KW-1185">Reference proteome</keyword>
<proteinExistence type="predicted"/>
<evidence type="ECO:0000313" key="2">
    <source>
        <dbReference type="EMBL" id="TLU73460.1"/>
    </source>
</evidence>
<gene>
    <name evidence="2" type="ORF">FE263_08720</name>
</gene>
<keyword evidence="1" id="KW-0812">Transmembrane</keyword>
<dbReference type="EMBL" id="VCDI01000002">
    <property type="protein sequence ID" value="TLU73460.1"/>
    <property type="molecule type" value="Genomic_DNA"/>
</dbReference>
<dbReference type="GO" id="GO:0016020">
    <property type="term" value="C:membrane"/>
    <property type="evidence" value="ECO:0007669"/>
    <property type="project" value="InterPro"/>
</dbReference>
<dbReference type="InterPro" id="IPR004513">
    <property type="entry name" value="FtsX"/>
</dbReference>
<feature type="transmembrane region" description="Helical" evidence="1">
    <location>
        <begin position="183"/>
        <end position="207"/>
    </location>
</feature>
<dbReference type="Proteomes" id="UP000305654">
    <property type="component" value="Unassembled WGS sequence"/>
</dbReference>
<organism evidence="2 3">
    <name type="scientific">Lichenicoccus roseus</name>
    <dbReference type="NCBI Taxonomy" id="2683649"/>
    <lineage>
        <taxon>Bacteria</taxon>
        <taxon>Pseudomonadati</taxon>
        <taxon>Pseudomonadota</taxon>
        <taxon>Alphaproteobacteria</taxon>
        <taxon>Acetobacterales</taxon>
        <taxon>Acetobacteraceae</taxon>
        <taxon>Lichenicoccus</taxon>
    </lineage>
</organism>
<dbReference type="PANTHER" id="PTHR47755">
    <property type="entry name" value="CELL DIVISION PROTEIN FTSX"/>
    <property type="match status" value="1"/>
</dbReference>
<name>A0A5R9J759_9PROT</name>
<evidence type="ECO:0000256" key="1">
    <source>
        <dbReference type="SAM" id="Phobius"/>
    </source>
</evidence>
<dbReference type="GO" id="GO:0032153">
    <property type="term" value="C:cell division site"/>
    <property type="evidence" value="ECO:0007669"/>
    <property type="project" value="TreeGrafter"/>
</dbReference>
<sequence length="347" mass="34566">MSEAPRLPRAPSRPADGLGLRRAIPDRMLPSVVAAMAFLAALALAGAVGAHALATRWSGGAGAIVIVQVPEPLAAATPGAAGGAAAGTRIDAVQATLAGMPGIASRHLLDARELDQLLQPWLGGHGGAHADLLALPLPAVVQLRLQSGASLPPALPDALDRQAPGTLVEDSAAWSDRLLALTYSLQACAGLALLTVAAVAGWVVALATRAGIVRRRGAIELVHSLGATDSYVAQRFARRTGFLALVGGIIGALVALPVLAQLSRLAAPFSTGAAAGGAAGATPLAGTLPGVLVQVGGGGGGGLLPGLMLDALPLPLLVALPSLPLATGLIGWLTAQATVRAWLRRLP</sequence>
<dbReference type="GO" id="GO:0051301">
    <property type="term" value="P:cell division"/>
    <property type="evidence" value="ECO:0007669"/>
    <property type="project" value="InterPro"/>
</dbReference>
<feature type="transmembrane region" description="Helical" evidence="1">
    <location>
        <begin position="242"/>
        <end position="260"/>
    </location>
</feature>
<dbReference type="RefSeq" id="WP_138325540.1">
    <property type="nucleotide sequence ID" value="NZ_VCDI01000002.1"/>
</dbReference>